<name>A0A183J4C5_9BILA</name>
<evidence type="ECO:0000313" key="1">
    <source>
        <dbReference type="EMBL" id="VDP34115.1"/>
    </source>
</evidence>
<sequence>MCETRQICIDSTSRVRLTSNVYKFGDSFRRLIVQCHVTYAAELNRIVTMHQGCRDEPWPLLPQRDQTCDSFRALALRATANDALVPKIESSDYRLKQEPPICG</sequence>
<evidence type="ECO:0000313" key="2">
    <source>
        <dbReference type="Proteomes" id="UP000270296"/>
    </source>
</evidence>
<dbReference type="AlphaFoldDB" id="A0A183J4C5"/>
<reference evidence="1 2" key="2">
    <citation type="submission" date="2018-11" db="EMBL/GenBank/DDBJ databases">
        <authorList>
            <consortium name="Pathogen Informatics"/>
        </authorList>
    </citation>
    <scope>NUCLEOTIDE SEQUENCE [LARGE SCALE GENOMIC DNA]</scope>
</reference>
<dbReference type="EMBL" id="UZAM01014471">
    <property type="protein sequence ID" value="VDP34115.1"/>
    <property type="molecule type" value="Genomic_DNA"/>
</dbReference>
<protein>
    <submittedName>
        <fullName evidence="3">ZP domain-containing protein</fullName>
    </submittedName>
</protein>
<reference evidence="3" key="1">
    <citation type="submission" date="2016-06" db="UniProtKB">
        <authorList>
            <consortium name="WormBaseParasite"/>
        </authorList>
    </citation>
    <scope>IDENTIFICATION</scope>
</reference>
<gene>
    <name evidence="1" type="ORF">SBAD_LOCUS10723</name>
</gene>
<dbReference type="Proteomes" id="UP000270296">
    <property type="component" value="Unassembled WGS sequence"/>
</dbReference>
<evidence type="ECO:0000313" key="3">
    <source>
        <dbReference type="WBParaSite" id="SBAD_0001109701-mRNA-1"/>
    </source>
</evidence>
<organism evidence="3">
    <name type="scientific">Soboliphyme baturini</name>
    <dbReference type="NCBI Taxonomy" id="241478"/>
    <lineage>
        <taxon>Eukaryota</taxon>
        <taxon>Metazoa</taxon>
        <taxon>Ecdysozoa</taxon>
        <taxon>Nematoda</taxon>
        <taxon>Enoplea</taxon>
        <taxon>Dorylaimia</taxon>
        <taxon>Dioctophymatida</taxon>
        <taxon>Dioctophymatoidea</taxon>
        <taxon>Soboliphymatidae</taxon>
        <taxon>Soboliphyme</taxon>
    </lineage>
</organism>
<proteinExistence type="predicted"/>
<dbReference type="WBParaSite" id="SBAD_0001109701-mRNA-1">
    <property type="protein sequence ID" value="SBAD_0001109701-mRNA-1"/>
    <property type="gene ID" value="SBAD_0001109701"/>
</dbReference>
<keyword evidence="2" id="KW-1185">Reference proteome</keyword>
<accession>A0A183J4C5</accession>